<accession>W1PJ25</accession>
<dbReference type="Gramene" id="ERN09992">
    <property type="protein sequence ID" value="ERN09992"/>
    <property type="gene ID" value="AMTR_s00013p00226240"/>
</dbReference>
<name>W1PJ25_AMBTC</name>
<protein>
    <submittedName>
        <fullName evidence="1">Uncharacterized protein</fullName>
    </submittedName>
</protein>
<dbReference type="HOGENOM" id="CLU_2088112_0_0_1"/>
<sequence length="130" mass="14284">MGYEATLHQFQPLVRQSSIFNLALEELQSHGGDLSKPLTTMNIDEFFKGAYPSSDEAPGSNSGVVVPLEDFLQRTGLVDENLNAPAMNPATNTLPLMGFNQAQALHGQGLHSQPAEFLRERGKVVWDIKF</sequence>
<proteinExistence type="predicted"/>
<keyword evidence="2" id="KW-1185">Reference proteome</keyword>
<dbReference type="Proteomes" id="UP000017836">
    <property type="component" value="Unassembled WGS sequence"/>
</dbReference>
<dbReference type="AlphaFoldDB" id="W1PJ25"/>
<organism evidence="1 2">
    <name type="scientific">Amborella trichopoda</name>
    <dbReference type="NCBI Taxonomy" id="13333"/>
    <lineage>
        <taxon>Eukaryota</taxon>
        <taxon>Viridiplantae</taxon>
        <taxon>Streptophyta</taxon>
        <taxon>Embryophyta</taxon>
        <taxon>Tracheophyta</taxon>
        <taxon>Spermatophyta</taxon>
        <taxon>Magnoliopsida</taxon>
        <taxon>Amborellales</taxon>
        <taxon>Amborellaceae</taxon>
        <taxon>Amborella</taxon>
    </lineage>
</organism>
<evidence type="ECO:0000313" key="2">
    <source>
        <dbReference type="Proteomes" id="UP000017836"/>
    </source>
</evidence>
<dbReference type="GO" id="GO:0005634">
    <property type="term" value="C:nucleus"/>
    <property type="evidence" value="ECO:0000318"/>
    <property type="project" value="GO_Central"/>
</dbReference>
<dbReference type="EMBL" id="KI392979">
    <property type="protein sequence ID" value="ERN09992.1"/>
    <property type="molecule type" value="Genomic_DNA"/>
</dbReference>
<evidence type="ECO:0000313" key="1">
    <source>
        <dbReference type="EMBL" id="ERN09992.1"/>
    </source>
</evidence>
<reference evidence="2" key="1">
    <citation type="journal article" date="2013" name="Science">
        <title>The Amborella genome and the evolution of flowering plants.</title>
        <authorList>
            <consortium name="Amborella Genome Project"/>
        </authorList>
    </citation>
    <scope>NUCLEOTIDE SEQUENCE [LARGE SCALE GENOMIC DNA]</scope>
</reference>
<gene>
    <name evidence="1" type="ORF">AMTR_s00013p00226240</name>
</gene>